<protein>
    <submittedName>
        <fullName evidence="1">Uncharacterized protein</fullName>
    </submittedName>
</protein>
<accession>A0A0L6US22</accession>
<dbReference type="VEuPathDB" id="FungiDB:VP01_4113g1"/>
<dbReference type="Proteomes" id="UP000037035">
    <property type="component" value="Unassembled WGS sequence"/>
</dbReference>
<dbReference type="AlphaFoldDB" id="A0A0L6US22"/>
<keyword evidence="2" id="KW-1185">Reference proteome</keyword>
<organism evidence="1 2">
    <name type="scientific">Puccinia sorghi</name>
    <dbReference type="NCBI Taxonomy" id="27349"/>
    <lineage>
        <taxon>Eukaryota</taxon>
        <taxon>Fungi</taxon>
        <taxon>Dikarya</taxon>
        <taxon>Basidiomycota</taxon>
        <taxon>Pucciniomycotina</taxon>
        <taxon>Pucciniomycetes</taxon>
        <taxon>Pucciniales</taxon>
        <taxon>Pucciniaceae</taxon>
        <taxon>Puccinia</taxon>
    </lineage>
</organism>
<comment type="caution">
    <text evidence="1">The sequence shown here is derived from an EMBL/GenBank/DDBJ whole genome shotgun (WGS) entry which is preliminary data.</text>
</comment>
<evidence type="ECO:0000313" key="2">
    <source>
        <dbReference type="Proteomes" id="UP000037035"/>
    </source>
</evidence>
<reference evidence="1 2" key="1">
    <citation type="submission" date="2015-08" db="EMBL/GenBank/DDBJ databases">
        <title>Next Generation Sequencing and Analysis of the Genome of Puccinia sorghi L Schw, the Causal Agent of Maize Common Rust.</title>
        <authorList>
            <person name="Rochi L."/>
            <person name="Burguener G."/>
            <person name="Darino M."/>
            <person name="Turjanski A."/>
            <person name="Kreff E."/>
            <person name="Dieguez M.J."/>
            <person name="Sacco F."/>
        </authorList>
    </citation>
    <scope>NUCLEOTIDE SEQUENCE [LARGE SCALE GENOMIC DNA]</scope>
    <source>
        <strain evidence="1 2">RO10H11247</strain>
    </source>
</reference>
<gene>
    <name evidence="1" type="ORF">VP01_4113g1</name>
</gene>
<sequence>MEEDSAYLFVHQSIQREEIMMILTNEGTKVYLKNNNIWPGHWSWDSYVYQGEDEKEFLAKLVDRMIVFFGEFRAAREEQTMMGENYKTF</sequence>
<proteinExistence type="predicted"/>
<evidence type="ECO:0000313" key="1">
    <source>
        <dbReference type="EMBL" id="KNZ51042.1"/>
    </source>
</evidence>
<dbReference type="EMBL" id="LAVV01009184">
    <property type="protein sequence ID" value="KNZ51042.1"/>
    <property type="molecule type" value="Genomic_DNA"/>
</dbReference>
<name>A0A0L6US22_9BASI</name>